<dbReference type="PANTHER" id="PTHR47939:SF5">
    <property type="entry name" value="PENTACOTRIPEPTIDE-REPEAT REGION OF PRORP DOMAIN-CONTAINING PROTEIN"/>
    <property type="match status" value="1"/>
</dbReference>
<sequence length="186" mass="20577">MMLVRDCLGNVASGPIKFKYTLTILHVCRSGDVEKMIEVLNEMMQECCLPDEVICSDIISGMCKYGTPEGARKVFTNLRERKLLREASTILVVRCFRIEIVSAIARLSYAVCSANSGMNNYPTLEGTRKVITNLRFESMHSMLRANGCIMYDVCCLLSGGSDKPDLQGKQLDANILKPANGTEAHS</sequence>
<evidence type="ECO:0000313" key="4">
    <source>
        <dbReference type="Proteomes" id="UP001064489"/>
    </source>
</evidence>
<proteinExistence type="inferred from homology"/>
<accession>A0AAD5P3T9</accession>
<comment type="similarity">
    <text evidence="1">Belongs to the PPR family. P subfamily.</text>
</comment>
<protein>
    <recommendedName>
        <fullName evidence="5">Pentatricopeptide repeat-containing protein</fullName>
    </recommendedName>
</protein>
<comment type="caution">
    <text evidence="3">The sequence shown here is derived from an EMBL/GenBank/DDBJ whole genome shotgun (WGS) entry which is preliminary data.</text>
</comment>
<dbReference type="Proteomes" id="UP001064489">
    <property type="component" value="Chromosome 13"/>
</dbReference>
<dbReference type="PANTHER" id="PTHR47939">
    <property type="entry name" value="MEMBRANE-ASSOCIATED SALT-INDUCIBLE PROTEIN-LIKE"/>
    <property type="match status" value="1"/>
</dbReference>
<evidence type="ECO:0000256" key="2">
    <source>
        <dbReference type="ARBA" id="ARBA00022737"/>
    </source>
</evidence>
<keyword evidence="4" id="KW-1185">Reference proteome</keyword>
<dbReference type="InterPro" id="IPR050667">
    <property type="entry name" value="PPR-containing_protein"/>
</dbReference>
<evidence type="ECO:0000313" key="3">
    <source>
        <dbReference type="EMBL" id="KAI9197762.1"/>
    </source>
</evidence>
<dbReference type="InterPro" id="IPR011990">
    <property type="entry name" value="TPR-like_helical_dom_sf"/>
</dbReference>
<dbReference type="Gene3D" id="1.25.40.10">
    <property type="entry name" value="Tetratricopeptide repeat domain"/>
    <property type="match status" value="1"/>
</dbReference>
<dbReference type="NCBIfam" id="TIGR00756">
    <property type="entry name" value="PPR"/>
    <property type="match status" value="1"/>
</dbReference>
<gene>
    <name evidence="3" type="ORF">LWI28_003906</name>
</gene>
<name>A0AAD5P3T9_ACENE</name>
<organism evidence="3 4">
    <name type="scientific">Acer negundo</name>
    <name type="common">Box elder</name>
    <dbReference type="NCBI Taxonomy" id="4023"/>
    <lineage>
        <taxon>Eukaryota</taxon>
        <taxon>Viridiplantae</taxon>
        <taxon>Streptophyta</taxon>
        <taxon>Embryophyta</taxon>
        <taxon>Tracheophyta</taxon>
        <taxon>Spermatophyta</taxon>
        <taxon>Magnoliopsida</taxon>
        <taxon>eudicotyledons</taxon>
        <taxon>Gunneridae</taxon>
        <taxon>Pentapetalae</taxon>
        <taxon>rosids</taxon>
        <taxon>malvids</taxon>
        <taxon>Sapindales</taxon>
        <taxon>Sapindaceae</taxon>
        <taxon>Hippocastanoideae</taxon>
        <taxon>Acereae</taxon>
        <taxon>Acer</taxon>
    </lineage>
</organism>
<dbReference type="Pfam" id="PF01535">
    <property type="entry name" value="PPR"/>
    <property type="match status" value="2"/>
</dbReference>
<dbReference type="AlphaFoldDB" id="A0AAD5P3T9"/>
<evidence type="ECO:0000256" key="1">
    <source>
        <dbReference type="ARBA" id="ARBA00007626"/>
    </source>
</evidence>
<evidence type="ECO:0008006" key="5">
    <source>
        <dbReference type="Google" id="ProtNLM"/>
    </source>
</evidence>
<dbReference type="InterPro" id="IPR002885">
    <property type="entry name" value="PPR_rpt"/>
</dbReference>
<dbReference type="EMBL" id="JAJSOW010000002">
    <property type="protein sequence ID" value="KAI9197762.1"/>
    <property type="molecule type" value="Genomic_DNA"/>
</dbReference>
<keyword evidence="2" id="KW-0677">Repeat</keyword>
<reference evidence="3 4" key="1">
    <citation type="journal article" date="2022" name="Plant J.">
        <title>Strategies of tolerance reflected in two North American maple genomes.</title>
        <authorList>
            <person name="McEvoy S.L."/>
            <person name="Sezen U.U."/>
            <person name="Trouern-Trend A."/>
            <person name="McMahon S.M."/>
            <person name="Schaberg P.G."/>
            <person name="Yang J."/>
            <person name="Wegrzyn J.L."/>
            <person name="Swenson N.G."/>
        </authorList>
    </citation>
    <scope>NUCLEOTIDE SEQUENCE [LARGE SCALE GENOMIC DNA]</scope>
    <source>
        <strain evidence="3">91603</strain>
    </source>
</reference>